<sequence>MLSRTTLTIVKPSRYLSTKGNFRYIVIMATAVLESLIFFWIILTANGNPVDPMGTSADSINTGRAGITFMLGKCPATHYYEKAQNCSHEFFENLRHGSRREVNCTEKYIILRSCMLKTFHECMRDSRLGNWISDNLRQTLVRNYLTFFGNRHLWCDRGGLDVPKYQHAGTNCDSIYPYAARECVATYQLVFNSRSSLKRLCREYNKARTCLQRNLVTHCSFSRRELFQMVEQSIEAEVNFQPFCQIPIKNPLSTLEDLLRDNTCPPRSHADVLFIVDVSKETTDDQLKSMKEAITEVTKKLTYGMSGIRAGLVQYHEKTVMSISTNRFSNKNAFLRALHRVPRIYTTRHRRYTGAALLNLAKRLSRPSGSRMYRPFHTPVWIVLSTGRNEDRSMETMELALTAMRERKIHLVQIGPTLQSNRSEYEVTYHMDDSQNFTEYCGDIMFEICQADRDYREGRHGGVSVQDLPNSLLARFNTYFLRTRVAQLPLLWEPQELVVNDFDVTPSSTGNGSVNELSTWPGFTLEEDGSDEEDMDWLSEA</sequence>
<evidence type="ECO:0000256" key="1">
    <source>
        <dbReference type="SAM" id="MobiDB-lite"/>
    </source>
</evidence>
<dbReference type="CDD" id="cd01450">
    <property type="entry name" value="vWFA_subfamily_ECM"/>
    <property type="match status" value="1"/>
</dbReference>
<dbReference type="SUPFAM" id="SSF53300">
    <property type="entry name" value="vWA-like"/>
    <property type="match status" value="1"/>
</dbReference>
<evidence type="ECO:0000256" key="2">
    <source>
        <dbReference type="SAM" id="Phobius"/>
    </source>
</evidence>
<keyword evidence="5" id="KW-1185">Reference proteome</keyword>
<accession>A0ABP0EW80</accession>
<reference evidence="4 5" key="1">
    <citation type="submission" date="2024-02" db="EMBL/GenBank/DDBJ databases">
        <authorList>
            <person name="Daric V."/>
            <person name="Darras S."/>
        </authorList>
    </citation>
    <scope>NUCLEOTIDE SEQUENCE [LARGE SCALE GENOMIC DNA]</scope>
</reference>
<feature type="region of interest" description="Disordered" evidence="1">
    <location>
        <begin position="508"/>
        <end position="541"/>
    </location>
</feature>
<feature type="compositionally biased region" description="Polar residues" evidence="1">
    <location>
        <begin position="508"/>
        <end position="518"/>
    </location>
</feature>
<evidence type="ECO:0000313" key="4">
    <source>
        <dbReference type="EMBL" id="CAK8671694.1"/>
    </source>
</evidence>
<dbReference type="PANTHER" id="PTHR22588">
    <property type="entry name" value="VWFA DOMAIN-CONTAINING PROTEIN"/>
    <property type="match status" value="1"/>
</dbReference>
<protein>
    <recommendedName>
        <fullName evidence="3">VWFA domain-containing protein</fullName>
    </recommendedName>
</protein>
<feature type="compositionally biased region" description="Acidic residues" evidence="1">
    <location>
        <begin position="525"/>
        <end position="541"/>
    </location>
</feature>
<dbReference type="Proteomes" id="UP001642483">
    <property type="component" value="Unassembled WGS sequence"/>
</dbReference>
<organism evidence="4 5">
    <name type="scientific">Clavelina lepadiformis</name>
    <name type="common">Light-bulb sea squirt</name>
    <name type="synonym">Ascidia lepadiformis</name>
    <dbReference type="NCBI Taxonomy" id="159417"/>
    <lineage>
        <taxon>Eukaryota</taxon>
        <taxon>Metazoa</taxon>
        <taxon>Chordata</taxon>
        <taxon>Tunicata</taxon>
        <taxon>Ascidiacea</taxon>
        <taxon>Aplousobranchia</taxon>
        <taxon>Clavelinidae</taxon>
        <taxon>Clavelina</taxon>
    </lineage>
</organism>
<dbReference type="Gene3D" id="3.40.50.410">
    <property type="entry name" value="von Willebrand factor, type A domain"/>
    <property type="match status" value="1"/>
</dbReference>
<feature type="transmembrane region" description="Helical" evidence="2">
    <location>
        <begin position="21"/>
        <end position="43"/>
    </location>
</feature>
<dbReference type="Pfam" id="PF00092">
    <property type="entry name" value="VWA"/>
    <property type="match status" value="1"/>
</dbReference>
<dbReference type="PANTHER" id="PTHR22588:SF3">
    <property type="entry name" value="VWFA DOMAIN-CONTAINING PROTEIN"/>
    <property type="match status" value="1"/>
</dbReference>
<dbReference type="SMART" id="SM00327">
    <property type="entry name" value="VWA"/>
    <property type="match status" value="1"/>
</dbReference>
<keyword evidence="2" id="KW-0812">Transmembrane</keyword>
<feature type="domain" description="VWFA" evidence="3">
    <location>
        <begin position="271"/>
        <end position="415"/>
    </location>
</feature>
<evidence type="ECO:0000313" key="5">
    <source>
        <dbReference type="Proteomes" id="UP001642483"/>
    </source>
</evidence>
<dbReference type="InterPro" id="IPR002035">
    <property type="entry name" value="VWF_A"/>
</dbReference>
<comment type="caution">
    <text evidence="4">The sequence shown here is derived from an EMBL/GenBank/DDBJ whole genome shotgun (WGS) entry which is preliminary data.</text>
</comment>
<name>A0ABP0EW80_CLALP</name>
<keyword evidence="2" id="KW-0472">Membrane</keyword>
<dbReference type="InterPro" id="IPR036465">
    <property type="entry name" value="vWFA_dom_sf"/>
</dbReference>
<evidence type="ECO:0000259" key="3">
    <source>
        <dbReference type="PROSITE" id="PS50234"/>
    </source>
</evidence>
<dbReference type="InterPro" id="IPR052229">
    <property type="entry name" value="Collagen-VI/PIF"/>
</dbReference>
<dbReference type="PROSITE" id="PS50234">
    <property type="entry name" value="VWFA"/>
    <property type="match status" value="1"/>
</dbReference>
<dbReference type="EMBL" id="CAWYQH010000001">
    <property type="protein sequence ID" value="CAK8671694.1"/>
    <property type="molecule type" value="Genomic_DNA"/>
</dbReference>
<proteinExistence type="predicted"/>
<keyword evidence="2" id="KW-1133">Transmembrane helix</keyword>
<gene>
    <name evidence="4" type="ORF">CVLEPA_LOCUS739</name>
</gene>